<feature type="transmembrane region" description="Helical" evidence="7">
    <location>
        <begin position="409"/>
        <end position="432"/>
    </location>
</feature>
<comment type="similarity">
    <text evidence="6">Belongs to the ABC-4 integral membrane protein family.</text>
</comment>
<proteinExistence type="inferred from homology"/>
<comment type="caution">
    <text evidence="10">The sequence shown here is derived from an EMBL/GenBank/DDBJ whole genome shotgun (WGS) entry which is preliminary data.</text>
</comment>
<dbReference type="InterPro" id="IPR050250">
    <property type="entry name" value="Macrolide_Exporter_MacB"/>
</dbReference>
<dbReference type="InterPro" id="IPR003838">
    <property type="entry name" value="ABC3_permease_C"/>
</dbReference>
<dbReference type="RefSeq" id="WP_212989202.1">
    <property type="nucleotide sequence ID" value="NZ_BAABEA010000008.1"/>
</dbReference>
<comment type="subcellular location">
    <subcellularLocation>
        <location evidence="1">Cell membrane</location>
        <topology evidence="1">Multi-pass membrane protein</topology>
    </subcellularLocation>
</comment>
<dbReference type="PANTHER" id="PTHR30572:SF4">
    <property type="entry name" value="ABC TRANSPORTER PERMEASE YTRF"/>
    <property type="match status" value="1"/>
</dbReference>
<feature type="domain" description="MacB-like periplasmic core" evidence="9">
    <location>
        <begin position="493"/>
        <end position="692"/>
    </location>
</feature>
<sequence length="849" mass="87460">MLRATLKSLLARKLRLILSGLAVVLGVMFVAGAFVVTDTLSKSFDSLFASAYSTTDVGVTAKPKVAVSEFEGEEVVTPLPASALAQVRGVPGVKSAAGLVDADGARVIGSDGKVLTSVGPPRIGSAWAGTDDLVQLREGRGPTADDEFVVNATVAKAAGIKVGDRVGVLTLEPKKEFKLVGIYGYSGDRDSLGGVQEVAFTEPVAQKLMLGQTGVYSSVRVQAEPGVTPEALRDRIAATLGDGYVTKTGDQLVADTSADLQAGLGFFTNILLGFAGVALFVGIFLILNTFSIIVAQRTRELALMRALGASRRQMIGSVLVEAVVIGLIASVLGLAAGVGVGALLAYLFNSFAGGGMQLGTVGVPLTAIISSFVVGVLVTVVAAVLPALRASRIAPVAAMQDVATPDRPLTKVSVAGGVVTAAGATGLGLGLFADMGDATLWTILAGVLVSFIGIALLTPLISRPVVSAIGRLFSWSLPGRLGRLNSGRNPRRTAITAAALMVGIALVTGVTVVMDSAKASLKAEAATILKAEVVISGDQNGPRPPTYDPAVLRDTAKIPGVRAVAGLWNDQVTINGENHYVNATDNLAGLKDAFGNTAVGTPSTLRDDQLAVSVPEAQDYGWQVGTKLTIQPARGDPREYTIAAVYPEDSLPGSYVLPVAAAKDFGITQPTMGFVRLADGYAVSQVLPQVKALLADSPEVSAQDAQAFVDEQAATFDTLITMIQILLALAILIAVLGVINTLALSVLERTRELGLLRAVGLGRAQTMRMVTVEAVVISVFGALLGVVVGAGMGTAVTRALKSDGITELVLPWERMGTYLVLAALVGVIAAVLPAIRAARLNVLGAIAHD</sequence>
<keyword evidence="5 7" id="KW-0472">Membrane</keyword>
<feature type="transmembrane region" description="Helical" evidence="7">
    <location>
        <begin position="725"/>
        <end position="747"/>
    </location>
</feature>
<protein>
    <submittedName>
        <fullName evidence="10">ABC transporter</fullName>
    </submittedName>
</protein>
<evidence type="ECO:0000256" key="7">
    <source>
        <dbReference type="SAM" id="Phobius"/>
    </source>
</evidence>
<dbReference type="PANTHER" id="PTHR30572">
    <property type="entry name" value="MEMBRANE COMPONENT OF TRANSPORTER-RELATED"/>
    <property type="match status" value="1"/>
</dbReference>
<dbReference type="Pfam" id="PF02687">
    <property type="entry name" value="FtsX"/>
    <property type="match status" value="2"/>
</dbReference>
<feature type="transmembrane region" description="Helical" evidence="7">
    <location>
        <begin position="270"/>
        <end position="294"/>
    </location>
</feature>
<accession>A0A919SBF9</accession>
<keyword evidence="3 7" id="KW-0812">Transmembrane</keyword>
<evidence type="ECO:0000256" key="2">
    <source>
        <dbReference type="ARBA" id="ARBA00022475"/>
    </source>
</evidence>
<evidence type="ECO:0000256" key="4">
    <source>
        <dbReference type="ARBA" id="ARBA00022989"/>
    </source>
</evidence>
<dbReference type="GO" id="GO:0022857">
    <property type="term" value="F:transmembrane transporter activity"/>
    <property type="evidence" value="ECO:0007669"/>
    <property type="project" value="TreeGrafter"/>
</dbReference>
<feature type="transmembrane region" description="Helical" evidence="7">
    <location>
        <begin position="16"/>
        <end position="36"/>
    </location>
</feature>
<evidence type="ECO:0000259" key="8">
    <source>
        <dbReference type="Pfam" id="PF02687"/>
    </source>
</evidence>
<dbReference type="InterPro" id="IPR025857">
    <property type="entry name" value="MacB_PCD"/>
</dbReference>
<organism evidence="10 11">
    <name type="scientific">Actinoplanes auranticolor</name>
    <dbReference type="NCBI Taxonomy" id="47988"/>
    <lineage>
        <taxon>Bacteria</taxon>
        <taxon>Bacillati</taxon>
        <taxon>Actinomycetota</taxon>
        <taxon>Actinomycetes</taxon>
        <taxon>Micromonosporales</taxon>
        <taxon>Micromonosporaceae</taxon>
        <taxon>Actinoplanes</taxon>
    </lineage>
</organism>
<dbReference type="EMBL" id="BOQL01000026">
    <property type="protein sequence ID" value="GIM68522.1"/>
    <property type="molecule type" value="Genomic_DNA"/>
</dbReference>
<dbReference type="Proteomes" id="UP000681340">
    <property type="component" value="Unassembled WGS sequence"/>
</dbReference>
<evidence type="ECO:0000256" key="1">
    <source>
        <dbReference type="ARBA" id="ARBA00004651"/>
    </source>
</evidence>
<evidence type="ECO:0000259" key="9">
    <source>
        <dbReference type="Pfam" id="PF12704"/>
    </source>
</evidence>
<dbReference type="Pfam" id="PF12704">
    <property type="entry name" value="MacB_PCD"/>
    <property type="match status" value="2"/>
</dbReference>
<dbReference type="AlphaFoldDB" id="A0A919SBF9"/>
<keyword evidence="2" id="KW-1003">Cell membrane</keyword>
<evidence type="ECO:0000256" key="5">
    <source>
        <dbReference type="ARBA" id="ARBA00023136"/>
    </source>
</evidence>
<feature type="transmembrane region" description="Helical" evidence="7">
    <location>
        <begin position="770"/>
        <end position="795"/>
    </location>
</feature>
<gene>
    <name evidence="10" type="ORF">Aau02nite_32020</name>
</gene>
<dbReference type="GO" id="GO:0005886">
    <property type="term" value="C:plasma membrane"/>
    <property type="evidence" value="ECO:0007669"/>
    <property type="project" value="UniProtKB-SubCell"/>
</dbReference>
<evidence type="ECO:0000313" key="10">
    <source>
        <dbReference type="EMBL" id="GIM68522.1"/>
    </source>
</evidence>
<reference evidence="10" key="1">
    <citation type="submission" date="2021-03" db="EMBL/GenBank/DDBJ databases">
        <title>Whole genome shotgun sequence of Actinoplanes auranticolor NBRC 12245.</title>
        <authorList>
            <person name="Komaki H."/>
            <person name="Tamura T."/>
        </authorList>
    </citation>
    <scope>NUCLEOTIDE SEQUENCE</scope>
    <source>
        <strain evidence="10">NBRC 12245</strain>
    </source>
</reference>
<feature type="transmembrane region" description="Helical" evidence="7">
    <location>
        <begin position="493"/>
        <end position="514"/>
    </location>
</feature>
<feature type="domain" description="ABC3 transporter permease C-terminal" evidence="8">
    <location>
        <begin position="725"/>
        <end position="841"/>
    </location>
</feature>
<feature type="transmembrane region" description="Helical" evidence="7">
    <location>
        <begin position="315"/>
        <end position="348"/>
    </location>
</feature>
<evidence type="ECO:0000313" key="11">
    <source>
        <dbReference type="Proteomes" id="UP000681340"/>
    </source>
</evidence>
<name>A0A919SBF9_9ACTN</name>
<keyword evidence="11" id="KW-1185">Reference proteome</keyword>
<evidence type="ECO:0000256" key="3">
    <source>
        <dbReference type="ARBA" id="ARBA00022692"/>
    </source>
</evidence>
<feature type="transmembrane region" description="Helical" evidence="7">
    <location>
        <begin position="438"/>
        <end position="461"/>
    </location>
</feature>
<keyword evidence="4 7" id="KW-1133">Transmembrane helix</keyword>
<feature type="domain" description="ABC3 transporter permease C-terminal" evidence="8">
    <location>
        <begin position="274"/>
        <end position="395"/>
    </location>
</feature>
<feature type="domain" description="MacB-like periplasmic core" evidence="9">
    <location>
        <begin position="18"/>
        <end position="238"/>
    </location>
</feature>
<feature type="transmembrane region" description="Helical" evidence="7">
    <location>
        <begin position="815"/>
        <end position="835"/>
    </location>
</feature>
<evidence type="ECO:0000256" key="6">
    <source>
        <dbReference type="ARBA" id="ARBA00038076"/>
    </source>
</evidence>
<feature type="transmembrane region" description="Helical" evidence="7">
    <location>
        <begin position="368"/>
        <end position="388"/>
    </location>
</feature>